<dbReference type="OrthoDB" id="9959338at2"/>
<gene>
    <name evidence="1" type="ORF">Wenmar_02818</name>
</gene>
<dbReference type="Proteomes" id="UP000035100">
    <property type="component" value="Unassembled WGS sequence"/>
</dbReference>
<reference evidence="1 2" key="1">
    <citation type="submission" date="2013-01" db="EMBL/GenBank/DDBJ databases">
        <authorList>
            <person name="Fiebig A."/>
            <person name="Goeker M."/>
            <person name="Klenk H.-P.P."/>
        </authorList>
    </citation>
    <scope>NUCLEOTIDE SEQUENCE [LARGE SCALE GENOMIC DNA]</scope>
    <source>
        <strain evidence="1 2">DSM 24838</strain>
    </source>
</reference>
<dbReference type="InterPro" id="IPR021425">
    <property type="entry name" value="DUF3072"/>
</dbReference>
<name>A0A0D0Q7X8_9RHOB</name>
<sequence length="53" mass="6118">MAQTMTSPMTRSQKEELAQLCRKTGEQVEKVLTRAQAKCRIETLKLLDTLPRR</sequence>
<comment type="caution">
    <text evidence="1">The sequence shown here is derived from an EMBL/GenBank/DDBJ whole genome shotgun (WGS) entry which is preliminary data.</text>
</comment>
<dbReference type="EMBL" id="AONG01000013">
    <property type="protein sequence ID" value="KIQ68547.1"/>
    <property type="molecule type" value="Genomic_DNA"/>
</dbReference>
<dbReference type="PATRIC" id="fig|1123501.6.peg.2933"/>
<dbReference type="RefSeq" id="WP_018303948.1">
    <property type="nucleotide sequence ID" value="NZ_KB902310.1"/>
</dbReference>
<accession>A0A0D0Q7X8</accession>
<organism evidence="1 2">
    <name type="scientific">Wenxinia marina DSM 24838</name>
    <dbReference type="NCBI Taxonomy" id="1123501"/>
    <lineage>
        <taxon>Bacteria</taxon>
        <taxon>Pseudomonadati</taxon>
        <taxon>Pseudomonadota</taxon>
        <taxon>Alphaproteobacteria</taxon>
        <taxon>Rhodobacterales</taxon>
        <taxon>Roseobacteraceae</taxon>
        <taxon>Wenxinia</taxon>
    </lineage>
</organism>
<dbReference type="AlphaFoldDB" id="A0A0D0Q7X8"/>
<proteinExistence type="predicted"/>
<evidence type="ECO:0000313" key="1">
    <source>
        <dbReference type="EMBL" id="KIQ68547.1"/>
    </source>
</evidence>
<protein>
    <submittedName>
        <fullName evidence="1">Uncharacterized protein</fullName>
    </submittedName>
</protein>
<keyword evidence="2" id="KW-1185">Reference proteome</keyword>
<dbReference type="Pfam" id="PF11272">
    <property type="entry name" value="DUF3072"/>
    <property type="match status" value="1"/>
</dbReference>
<evidence type="ECO:0000313" key="2">
    <source>
        <dbReference type="Proteomes" id="UP000035100"/>
    </source>
</evidence>